<keyword evidence="1" id="KW-0732">Signal</keyword>
<dbReference type="EMBL" id="JBHUFD010000012">
    <property type="protein sequence ID" value="MFD1874497.1"/>
    <property type="molecule type" value="Genomic_DNA"/>
</dbReference>
<gene>
    <name evidence="2" type="ORF">ACFSDX_18795</name>
</gene>
<feature type="signal peptide" evidence="1">
    <location>
        <begin position="1"/>
        <end position="28"/>
    </location>
</feature>
<reference evidence="3" key="1">
    <citation type="journal article" date="2019" name="Int. J. Syst. Evol. Microbiol.">
        <title>The Global Catalogue of Microorganisms (GCM) 10K type strain sequencing project: providing services to taxonomists for standard genome sequencing and annotation.</title>
        <authorList>
            <consortium name="The Broad Institute Genomics Platform"/>
            <consortium name="The Broad Institute Genome Sequencing Center for Infectious Disease"/>
            <person name="Wu L."/>
            <person name="Ma J."/>
        </authorList>
    </citation>
    <scope>NUCLEOTIDE SEQUENCE [LARGE SCALE GENOMIC DNA]</scope>
    <source>
        <strain evidence="3">CGMCC 1.15795</strain>
    </source>
</reference>
<protein>
    <submittedName>
        <fullName evidence="2">Uncharacterized protein</fullName>
    </submittedName>
</protein>
<feature type="chain" id="PRO_5046676125" evidence="1">
    <location>
        <begin position="29"/>
        <end position="158"/>
    </location>
</feature>
<evidence type="ECO:0000313" key="2">
    <source>
        <dbReference type="EMBL" id="MFD1874497.1"/>
    </source>
</evidence>
<keyword evidence="3" id="KW-1185">Reference proteome</keyword>
<dbReference type="RefSeq" id="WP_382316352.1">
    <property type="nucleotide sequence ID" value="NZ_JBHUFD010000012.1"/>
</dbReference>
<organism evidence="2 3">
    <name type="scientific">Hymenobacter bucti</name>
    <dbReference type="NCBI Taxonomy" id="1844114"/>
    <lineage>
        <taxon>Bacteria</taxon>
        <taxon>Pseudomonadati</taxon>
        <taxon>Bacteroidota</taxon>
        <taxon>Cytophagia</taxon>
        <taxon>Cytophagales</taxon>
        <taxon>Hymenobacteraceae</taxon>
        <taxon>Hymenobacter</taxon>
    </lineage>
</organism>
<evidence type="ECO:0000313" key="3">
    <source>
        <dbReference type="Proteomes" id="UP001597197"/>
    </source>
</evidence>
<dbReference type="Proteomes" id="UP001597197">
    <property type="component" value="Unassembled WGS sequence"/>
</dbReference>
<sequence>MKTHSFGARSSRWVVLLGFCSTALLSHAQTKSLPQAGLIIDPVLPASFTLSRRTDYVLLPDSLRRKGLTGFVAVRVAITPTGAHHLVRVQKVRVTEPGQATLSIDFEEYQEPTIPYLIRSLPYFPLVVQYVQREVFFRPTYQVPVGPLTFMDFLVRLK</sequence>
<proteinExistence type="predicted"/>
<evidence type="ECO:0000256" key="1">
    <source>
        <dbReference type="SAM" id="SignalP"/>
    </source>
</evidence>
<comment type="caution">
    <text evidence="2">The sequence shown here is derived from an EMBL/GenBank/DDBJ whole genome shotgun (WGS) entry which is preliminary data.</text>
</comment>
<accession>A0ABW4QYI8</accession>
<name>A0ABW4QYI8_9BACT</name>